<proteinExistence type="predicted"/>
<sequence length="132" mass="16056">MNDRERKIENRADEEDHAIHFKCLAGHILLTRNDQERKYCYYIQNCRSQQTLFKYMLYKHSIIILLHNKKIKCSTICAGRKMRRWYKCVQVNLTEAGKNEEQLRMKLEFYYCRIWKILTIEAMEVVVLLDFA</sequence>
<dbReference type="InParanoid" id="A0A0V1BN78"/>
<dbReference type="OrthoDB" id="5938502at2759"/>
<dbReference type="Proteomes" id="UP000054776">
    <property type="component" value="Unassembled WGS sequence"/>
</dbReference>
<name>A0A0V1BN78_TRISP</name>
<gene>
    <name evidence="1" type="ORF">T01_7407</name>
</gene>
<evidence type="ECO:0000313" key="1">
    <source>
        <dbReference type="EMBL" id="KRY38226.1"/>
    </source>
</evidence>
<dbReference type="AlphaFoldDB" id="A0A0V1BN78"/>
<organism evidence="1 2">
    <name type="scientific">Trichinella spiralis</name>
    <name type="common">Trichina worm</name>
    <dbReference type="NCBI Taxonomy" id="6334"/>
    <lineage>
        <taxon>Eukaryota</taxon>
        <taxon>Metazoa</taxon>
        <taxon>Ecdysozoa</taxon>
        <taxon>Nematoda</taxon>
        <taxon>Enoplea</taxon>
        <taxon>Dorylaimia</taxon>
        <taxon>Trichinellida</taxon>
        <taxon>Trichinellidae</taxon>
        <taxon>Trichinella</taxon>
    </lineage>
</organism>
<keyword evidence="2" id="KW-1185">Reference proteome</keyword>
<reference evidence="1 2" key="1">
    <citation type="submission" date="2015-01" db="EMBL/GenBank/DDBJ databases">
        <title>Evolution of Trichinella species and genotypes.</title>
        <authorList>
            <person name="Korhonen P.K."/>
            <person name="Edoardo P."/>
            <person name="Giuseppe L.R."/>
            <person name="Gasser R.B."/>
        </authorList>
    </citation>
    <scope>NUCLEOTIDE SEQUENCE [LARGE SCALE GENOMIC DNA]</scope>
    <source>
        <strain evidence="1">ISS3</strain>
    </source>
</reference>
<evidence type="ECO:0000313" key="2">
    <source>
        <dbReference type="Proteomes" id="UP000054776"/>
    </source>
</evidence>
<protein>
    <submittedName>
        <fullName evidence="1">Uncharacterized protein</fullName>
    </submittedName>
</protein>
<accession>A0A0V1BN78</accession>
<dbReference type="EMBL" id="JYDH01000027">
    <property type="protein sequence ID" value="KRY38226.1"/>
    <property type="molecule type" value="Genomic_DNA"/>
</dbReference>
<comment type="caution">
    <text evidence="1">The sequence shown here is derived from an EMBL/GenBank/DDBJ whole genome shotgun (WGS) entry which is preliminary data.</text>
</comment>